<comment type="caution">
    <text evidence="1">The sequence shown here is derived from an EMBL/GenBank/DDBJ whole genome shotgun (WGS) entry which is preliminary data.</text>
</comment>
<dbReference type="EMBL" id="CAFZ01001555">
    <property type="protein sequence ID" value="CCA77392.1"/>
    <property type="molecule type" value="Genomic_DNA"/>
</dbReference>
<dbReference type="AlphaFoldDB" id="G4U1E9"/>
<reference evidence="1 2" key="1">
    <citation type="journal article" date="2011" name="PLoS Pathog.">
        <title>Endophytic Life Strategies Decoded by Genome and Transcriptome Analyses of the Mutualistic Root Symbiont Piriformospora indica.</title>
        <authorList>
            <person name="Zuccaro A."/>
            <person name="Lahrmann U."/>
            <person name="Guldener U."/>
            <person name="Langen G."/>
            <person name="Pfiffi S."/>
            <person name="Biedenkopf D."/>
            <person name="Wong P."/>
            <person name="Samans B."/>
            <person name="Grimm C."/>
            <person name="Basiewicz M."/>
            <person name="Murat C."/>
            <person name="Martin F."/>
            <person name="Kogel K.H."/>
        </authorList>
    </citation>
    <scope>NUCLEOTIDE SEQUENCE [LARGE SCALE GENOMIC DNA]</scope>
    <source>
        <strain evidence="1 2">DSM 11827</strain>
    </source>
</reference>
<sequence>MKIFHIVEFARIALVGSMAQSLDTSLEGSLSGVADIQAMAHPL</sequence>
<organism evidence="1 2">
    <name type="scientific">Serendipita indica (strain DSM 11827)</name>
    <name type="common">Root endophyte fungus</name>
    <name type="synonym">Piriformospora indica</name>
    <dbReference type="NCBI Taxonomy" id="1109443"/>
    <lineage>
        <taxon>Eukaryota</taxon>
        <taxon>Fungi</taxon>
        <taxon>Dikarya</taxon>
        <taxon>Basidiomycota</taxon>
        <taxon>Agaricomycotina</taxon>
        <taxon>Agaricomycetes</taxon>
        <taxon>Sebacinales</taxon>
        <taxon>Serendipitaceae</taxon>
        <taxon>Serendipita</taxon>
    </lineage>
</organism>
<accession>G4U1E9</accession>
<dbReference type="HOGENOM" id="CLU_3242374_0_0_1"/>
<proteinExistence type="predicted"/>
<gene>
    <name evidence="1" type="ORF">PIIN_11369</name>
</gene>
<evidence type="ECO:0000313" key="2">
    <source>
        <dbReference type="Proteomes" id="UP000007148"/>
    </source>
</evidence>
<dbReference type="InParanoid" id="G4U1E9"/>
<dbReference type="Proteomes" id="UP000007148">
    <property type="component" value="Unassembled WGS sequence"/>
</dbReference>
<name>G4U1E9_SERID</name>
<keyword evidence="2" id="KW-1185">Reference proteome</keyword>
<evidence type="ECO:0000313" key="1">
    <source>
        <dbReference type="EMBL" id="CCA77392.1"/>
    </source>
</evidence>
<protein>
    <submittedName>
        <fullName evidence="1">Uncharacterized protein</fullName>
    </submittedName>
</protein>